<reference evidence="2" key="1">
    <citation type="journal article" date="2020" name="Stud. Mycol.">
        <title>101 Dothideomycetes genomes: a test case for predicting lifestyles and emergence of pathogens.</title>
        <authorList>
            <person name="Haridas S."/>
            <person name="Albert R."/>
            <person name="Binder M."/>
            <person name="Bloem J."/>
            <person name="Labutti K."/>
            <person name="Salamov A."/>
            <person name="Andreopoulos B."/>
            <person name="Baker S."/>
            <person name="Barry K."/>
            <person name="Bills G."/>
            <person name="Bluhm B."/>
            <person name="Cannon C."/>
            <person name="Castanera R."/>
            <person name="Culley D."/>
            <person name="Daum C."/>
            <person name="Ezra D."/>
            <person name="Gonzalez J."/>
            <person name="Henrissat B."/>
            <person name="Kuo A."/>
            <person name="Liang C."/>
            <person name="Lipzen A."/>
            <person name="Lutzoni F."/>
            <person name="Magnuson J."/>
            <person name="Mondo S."/>
            <person name="Nolan M."/>
            <person name="Ohm R."/>
            <person name="Pangilinan J."/>
            <person name="Park H.-J."/>
            <person name="Ramirez L."/>
            <person name="Alfaro M."/>
            <person name="Sun H."/>
            <person name="Tritt A."/>
            <person name="Yoshinaga Y."/>
            <person name="Zwiers L.-H."/>
            <person name="Turgeon B."/>
            <person name="Goodwin S."/>
            <person name="Spatafora J."/>
            <person name="Crous P."/>
            <person name="Grigoriev I."/>
        </authorList>
    </citation>
    <scope>NUCLEOTIDE SEQUENCE</scope>
    <source>
        <strain evidence="2">CBS 122368</strain>
    </source>
</reference>
<dbReference type="RefSeq" id="XP_033682790.1">
    <property type="nucleotide sequence ID" value="XM_033833566.1"/>
</dbReference>
<name>A0A6A6IBK8_9PLEO</name>
<dbReference type="EMBL" id="ML987197">
    <property type="protein sequence ID" value="KAF2247786.1"/>
    <property type="molecule type" value="Genomic_DNA"/>
</dbReference>
<accession>A0A6A6IBK8</accession>
<proteinExistence type="predicted"/>
<protein>
    <submittedName>
        <fullName evidence="2">Uncharacterized protein</fullName>
    </submittedName>
</protein>
<dbReference type="Proteomes" id="UP000800094">
    <property type="component" value="Unassembled WGS sequence"/>
</dbReference>
<feature type="region of interest" description="Disordered" evidence="1">
    <location>
        <begin position="39"/>
        <end position="69"/>
    </location>
</feature>
<gene>
    <name evidence="2" type="ORF">BU26DRAFT_566733</name>
</gene>
<evidence type="ECO:0000256" key="1">
    <source>
        <dbReference type="SAM" id="MobiDB-lite"/>
    </source>
</evidence>
<keyword evidence="3" id="KW-1185">Reference proteome</keyword>
<sequence>MASGEQDSDVVLLLNGILHQSLAHLSDDAALAAHPFDQRRELSPHRQPPLTLPASERAPSPSPQGTPADLLDLAHKHWRCGEPVLAPPRCPHPPPKTHDAVYPPPTALPDRSTQRSLSYTDEVLGQLHGGIEVYVSWGTKAGTLQTVRADKDSLTFGGSGQRIPLSSTAVVKVASPRAAVQQGWFKHSISVIAREGESDALSQPLLLTPSDEVQFRRMHVALRAAGQRARRA</sequence>
<dbReference type="AlphaFoldDB" id="A0A6A6IBK8"/>
<evidence type="ECO:0000313" key="3">
    <source>
        <dbReference type="Proteomes" id="UP000800094"/>
    </source>
</evidence>
<dbReference type="GeneID" id="54586896"/>
<evidence type="ECO:0000313" key="2">
    <source>
        <dbReference type="EMBL" id="KAF2247786.1"/>
    </source>
</evidence>
<organism evidence="2 3">
    <name type="scientific">Trematosphaeria pertusa</name>
    <dbReference type="NCBI Taxonomy" id="390896"/>
    <lineage>
        <taxon>Eukaryota</taxon>
        <taxon>Fungi</taxon>
        <taxon>Dikarya</taxon>
        <taxon>Ascomycota</taxon>
        <taxon>Pezizomycotina</taxon>
        <taxon>Dothideomycetes</taxon>
        <taxon>Pleosporomycetidae</taxon>
        <taxon>Pleosporales</taxon>
        <taxon>Massarineae</taxon>
        <taxon>Trematosphaeriaceae</taxon>
        <taxon>Trematosphaeria</taxon>
    </lineage>
</organism>